<dbReference type="PANTHER" id="PTHR43002">
    <property type="entry name" value="GLYCOGEN DEBRANCHING ENZYME"/>
    <property type="match status" value="1"/>
</dbReference>
<reference evidence="7" key="1">
    <citation type="submission" date="2022-08" db="EMBL/GenBank/DDBJ databases">
        <title>Genomic Encyclopedia of Type Strains, Phase V (KMG-V): Genome sequencing to study the core and pangenomes of soil and plant-associated prokaryotes.</title>
        <authorList>
            <person name="Whitman W."/>
        </authorList>
    </citation>
    <scope>NUCLEOTIDE SEQUENCE</scope>
    <source>
        <strain evidence="7">SP2016B</strain>
    </source>
</reference>
<evidence type="ECO:0000256" key="1">
    <source>
        <dbReference type="ARBA" id="ARBA00008061"/>
    </source>
</evidence>
<dbReference type="CDD" id="cd02856">
    <property type="entry name" value="E_set_GDE_Isoamylase_N"/>
    <property type="match status" value="1"/>
</dbReference>
<evidence type="ECO:0000256" key="5">
    <source>
        <dbReference type="SAM" id="MobiDB-lite"/>
    </source>
</evidence>
<dbReference type="InterPro" id="IPR013780">
    <property type="entry name" value="Glyco_hydro_b"/>
</dbReference>
<dbReference type="Pfam" id="PF00128">
    <property type="entry name" value="Alpha-amylase"/>
    <property type="match status" value="1"/>
</dbReference>
<dbReference type="Gene3D" id="2.60.40.1180">
    <property type="entry name" value="Golgi alpha-mannosidase II"/>
    <property type="match status" value="1"/>
</dbReference>
<dbReference type="InterPro" id="IPR013783">
    <property type="entry name" value="Ig-like_fold"/>
</dbReference>
<comment type="similarity">
    <text evidence="1">Belongs to the glycosyl hydrolase 13 family.</text>
</comment>
<feature type="region of interest" description="Disordered" evidence="5">
    <location>
        <begin position="669"/>
        <end position="692"/>
    </location>
</feature>
<dbReference type="Pfam" id="PF02922">
    <property type="entry name" value="CBM_48"/>
    <property type="match status" value="1"/>
</dbReference>
<dbReference type="InterPro" id="IPR048650">
    <property type="entry name" value="ISOA1-3-like_C"/>
</dbReference>
<evidence type="ECO:0000256" key="3">
    <source>
        <dbReference type="ARBA" id="ARBA00022946"/>
    </source>
</evidence>
<evidence type="ECO:0000313" key="7">
    <source>
        <dbReference type="EMBL" id="MCS3866638.1"/>
    </source>
</evidence>
<dbReference type="SMART" id="SM00642">
    <property type="entry name" value="Aamy"/>
    <property type="match status" value="1"/>
</dbReference>
<organism evidence="7 8">
    <name type="scientific">Salinibacter ruber</name>
    <dbReference type="NCBI Taxonomy" id="146919"/>
    <lineage>
        <taxon>Bacteria</taxon>
        <taxon>Pseudomonadati</taxon>
        <taxon>Rhodothermota</taxon>
        <taxon>Rhodothermia</taxon>
        <taxon>Rhodothermales</taxon>
        <taxon>Salinibacteraceae</taxon>
        <taxon>Salinibacter</taxon>
    </lineage>
</organism>
<dbReference type="InterPro" id="IPR017853">
    <property type="entry name" value="GH"/>
</dbReference>
<evidence type="ECO:0000313" key="8">
    <source>
        <dbReference type="Proteomes" id="UP001155034"/>
    </source>
</evidence>
<dbReference type="InterPro" id="IPR011837">
    <property type="entry name" value="Glycogen_debranch_GlgX"/>
</dbReference>
<comment type="caution">
    <text evidence="7">The sequence shown here is derived from an EMBL/GenBank/DDBJ whole genome shotgun (WGS) entry which is preliminary data.</text>
</comment>
<dbReference type="GO" id="GO:0004135">
    <property type="term" value="F:amylo-alpha-1,6-glucosidase activity"/>
    <property type="evidence" value="ECO:0007669"/>
    <property type="project" value="InterPro"/>
</dbReference>
<feature type="domain" description="Glycosyl hydrolase family 13 catalytic" evidence="6">
    <location>
        <begin position="185"/>
        <end position="596"/>
    </location>
</feature>
<dbReference type="SUPFAM" id="SSF51011">
    <property type="entry name" value="Glycosyl hydrolase domain"/>
    <property type="match status" value="1"/>
</dbReference>
<keyword evidence="2 7" id="KW-0378">Hydrolase</keyword>
<feature type="region of interest" description="Disordered" evidence="5">
    <location>
        <begin position="1"/>
        <end position="22"/>
    </location>
</feature>
<dbReference type="Gene3D" id="3.20.20.80">
    <property type="entry name" value="Glycosidases"/>
    <property type="match status" value="1"/>
</dbReference>
<dbReference type="AlphaFoldDB" id="A0A9X2U4Q7"/>
<evidence type="ECO:0000256" key="4">
    <source>
        <dbReference type="ARBA" id="ARBA00023295"/>
    </source>
</evidence>
<dbReference type="RefSeq" id="WP_259084216.1">
    <property type="nucleotide sequence ID" value="NZ_CALTSF010000038.1"/>
</dbReference>
<dbReference type="Pfam" id="PF21156">
    <property type="entry name" value="ISOA1-3_C"/>
    <property type="match status" value="1"/>
</dbReference>
<evidence type="ECO:0000256" key="2">
    <source>
        <dbReference type="ARBA" id="ARBA00022801"/>
    </source>
</evidence>
<dbReference type="NCBIfam" id="TIGR02100">
    <property type="entry name" value="glgX_debranch"/>
    <property type="match status" value="1"/>
</dbReference>
<dbReference type="EMBL" id="JANTYZ010000017">
    <property type="protein sequence ID" value="MCS3866638.1"/>
    <property type="molecule type" value="Genomic_DNA"/>
</dbReference>
<accession>A0A9X2U4Q7</accession>
<name>A0A9X2U4Q7_9BACT</name>
<dbReference type="Proteomes" id="UP001155034">
    <property type="component" value="Unassembled WGS sequence"/>
</dbReference>
<dbReference type="SUPFAM" id="SSF81296">
    <property type="entry name" value="E set domains"/>
    <property type="match status" value="1"/>
</dbReference>
<evidence type="ECO:0000259" key="6">
    <source>
        <dbReference type="SMART" id="SM00642"/>
    </source>
</evidence>
<dbReference type="SUPFAM" id="SSF51445">
    <property type="entry name" value="(Trans)glycosidases"/>
    <property type="match status" value="1"/>
</dbReference>
<dbReference type="Gene3D" id="2.60.40.10">
    <property type="entry name" value="Immunoglobulins"/>
    <property type="match status" value="1"/>
</dbReference>
<protein>
    <submittedName>
        <fullName evidence="7">Glycogen operon protein</fullName>
        <ecNumber evidence="7">3.2.1.-</ecNumber>
    </submittedName>
</protein>
<dbReference type="InterPro" id="IPR004193">
    <property type="entry name" value="Glyco_hydro_13_N"/>
</dbReference>
<keyword evidence="4 7" id="KW-0326">Glycosidase</keyword>
<gene>
    <name evidence="7" type="ORF">GGP82_003218</name>
</gene>
<proteinExistence type="inferred from homology"/>
<dbReference type="EC" id="3.2.1.-" evidence="7"/>
<dbReference type="CDD" id="cd11326">
    <property type="entry name" value="AmyAc_Glg_debranch"/>
    <property type="match status" value="1"/>
</dbReference>
<dbReference type="GO" id="GO:0005980">
    <property type="term" value="P:glycogen catabolic process"/>
    <property type="evidence" value="ECO:0007669"/>
    <property type="project" value="InterPro"/>
</dbReference>
<dbReference type="InterPro" id="IPR006047">
    <property type="entry name" value="GH13_cat_dom"/>
</dbReference>
<dbReference type="InterPro" id="IPR044505">
    <property type="entry name" value="GlgX_Isoamylase_N_E_set"/>
</dbReference>
<dbReference type="InterPro" id="IPR014756">
    <property type="entry name" value="Ig_E-set"/>
</dbReference>
<sequence length="714" mass="80716">MPGPSNTVLPAPHSDPTLNAQSGLPLPLGVHSREGGLNFAVFSRNANTVWLELYDDEADAVPVHRFELIPVRHRTGDIWHIWVDGLEPGQLYGYRADGPYAPQEGHRFNPDKLLIDPYATAVTHLDTWDFEDALGYDPDASVRDRSRSTTSNTETTPKCVVTRRRTGWERTRPLRHDWSETIIYELHVRGFTEHPSADVDHPGTYRGLIERIPYLKDLGVTAVELMPVQEFNEHELSRVNPHTGEPLRNYWGYNPAAFMAPNGSYAHDGQCGEQVCEFREMVQAFHEADIEVFLDVVFNHTAEGNELGPTFSWRGLDNRIYYLLDEDARFYKDYTGTGNTLKADHPVVRDLILDALRYWVVEMRVDGFRFDLASVLGRDEDGRLLADPPLLDRIANDPVLRDTKMVAEAWDAAGAYQVGAFHDRWSEWNGRFRDDVRRFWRGDAGMLGDFASRIAGSSDLYGNAEKGPDSSVNYVTSHDGFTLNDLVSYERKHNCPNGEFNRDGTEANYSRNYGVEGPTDDPEIEAVRTRQVKNFLLTLLLSHGVPMLLGGDEFRRTQFGNNNAYCQDNETGWWIWDRQEEHAEIHRFVRELIAARKAYSPLQHSGFYSDETLRWVGPEGKPPKWDEPEARAVGCYLPAEESLAVLLLFNAGTEVTAFELPALRDNRKWAQKADTAQPSPDDIHPVGEAPPVAPQDHYTAAARSSVVLIGVNPI</sequence>
<keyword evidence="3" id="KW-0809">Transit peptide</keyword>